<evidence type="ECO:0000313" key="2">
    <source>
        <dbReference type="EnsemblPlants" id="KEH30269"/>
    </source>
</evidence>
<organism evidence="1 3">
    <name type="scientific">Medicago truncatula</name>
    <name type="common">Barrel medic</name>
    <name type="synonym">Medicago tribuloides</name>
    <dbReference type="NCBI Taxonomy" id="3880"/>
    <lineage>
        <taxon>Eukaryota</taxon>
        <taxon>Viridiplantae</taxon>
        <taxon>Streptophyta</taxon>
        <taxon>Embryophyta</taxon>
        <taxon>Tracheophyta</taxon>
        <taxon>Spermatophyta</taxon>
        <taxon>Magnoliopsida</taxon>
        <taxon>eudicotyledons</taxon>
        <taxon>Gunneridae</taxon>
        <taxon>Pentapetalae</taxon>
        <taxon>rosids</taxon>
        <taxon>fabids</taxon>
        <taxon>Fabales</taxon>
        <taxon>Fabaceae</taxon>
        <taxon>Papilionoideae</taxon>
        <taxon>50 kb inversion clade</taxon>
        <taxon>NPAAA clade</taxon>
        <taxon>Hologalegina</taxon>
        <taxon>IRL clade</taxon>
        <taxon>Trifolieae</taxon>
        <taxon>Medicago</taxon>
    </lineage>
</organism>
<reference evidence="1 3" key="2">
    <citation type="journal article" date="2014" name="BMC Genomics">
        <title>An improved genome release (version Mt4.0) for the model legume Medicago truncatula.</title>
        <authorList>
            <person name="Tang H."/>
            <person name="Krishnakumar V."/>
            <person name="Bidwell S."/>
            <person name="Rosen B."/>
            <person name="Chan A."/>
            <person name="Zhou S."/>
            <person name="Gentzbittel L."/>
            <person name="Childs K.L."/>
            <person name="Yandell M."/>
            <person name="Gundlach H."/>
            <person name="Mayer K.F."/>
            <person name="Schwartz D.C."/>
            <person name="Town C.D."/>
        </authorList>
    </citation>
    <scope>GENOME REANNOTATION</scope>
    <source>
        <strain evidence="1">A17</strain>
        <strain evidence="2 3">cv. Jemalong A17</strain>
    </source>
</reference>
<dbReference type="HOGENOM" id="CLU_1789780_0_0_1"/>
<sequence>MAMWQTNDDMATCDVLFTNLLQLIKIPTALFRLIKLPTNLLSSLRKARKEIRRKLDEWKESRRNFDEWKEIRNKFYERYMSYISKNTIAEVRVKDKEKALKGVKPGPKEIVDSENKNKFISADSEANVSVSMNVPDSDFHDFNGD</sequence>
<reference evidence="1 3" key="1">
    <citation type="journal article" date="2011" name="Nature">
        <title>The Medicago genome provides insight into the evolution of rhizobial symbioses.</title>
        <authorList>
            <person name="Young N.D."/>
            <person name="Debelle F."/>
            <person name="Oldroyd G.E."/>
            <person name="Geurts R."/>
            <person name="Cannon S.B."/>
            <person name="Udvardi M.K."/>
            <person name="Benedito V.A."/>
            <person name="Mayer K.F."/>
            <person name="Gouzy J."/>
            <person name="Schoof H."/>
            <person name="Van de Peer Y."/>
            <person name="Proost S."/>
            <person name="Cook D.R."/>
            <person name="Meyers B.C."/>
            <person name="Spannagl M."/>
            <person name="Cheung F."/>
            <person name="De Mita S."/>
            <person name="Krishnakumar V."/>
            <person name="Gundlach H."/>
            <person name="Zhou S."/>
            <person name="Mudge J."/>
            <person name="Bharti A.K."/>
            <person name="Murray J.D."/>
            <person name="Naoumkina M.A."/>
            <person name="Rosen B."/>
            <person name="Silverstein K.A."/>
            <person name="Tang H."/>
            <person name="Rombauts S."/>
            <person name="Zhao P.X."/>
            <person name="Zhou P."/>
            <person name="Barbe V."/>
            <person name="Bardou P."/>
            <person name="Bechner M."/>
            <person name="Bellec A."/>
            <person name="Berger A."/>
            <person name="Berges H."/>
            <person name="Bidwell S."/>
            <person name="Bisseling T."/>
            <person name="Choisne N."/>
            <person name="Couloux A."/>
            <person name="Denny R."/>
            <person name="Deshpande S."/>
            <person name="Dai X."/>
            <person name="Doyle J.J."/>
            <person name="Dudez A.M."/>
            <person name="Farmer A.D."/>
            <person name="Fouteau S."/>
            <person name="Franken C."/>
            <person name="Gibelin C."/>
            <person name="Gish J."/>
            <person name="Goldstein S."/>
            <person name="Gonzalez A.J."/>
            <person name="Green P.J."/>
            <person name="Hallab A."/>
            <person name="Hartog M."/>
            <person name="Hua A."/>
            <person name="Humphray S.J."/>
            <person name="Jeong D.H."/>
            <person name="Jing Y."/>
            <person name="Jocker A."/>
            <person name="Kenton S.M."/>
            <person name="Kim D.J."/>
            <person name="Klee K."/>
            <person name="Lai H."/>
            <person name="Lang C."/>
            <person name="Lin S."/>
            <person name="Macmil S.L."/>
            <person name="Magdelenat G."/>
            <person name="Matthews L."/>
            <person name="McCorrison J."/>
            <person name="Monaghan E.L."/>
            <person name="Mun J.H."/>
            <person name="Najar F.Z."/>
            <person name="Nicholson C."/>
            <person name="Noirot C."/>
            <person name="O'Bleness M."/>
            <person name="Paule C.R."/>
            <person name="Poulain J."/>
            <person name="Prion F."/>
            <person name="Qin B."/>
            <person name="Qu C."/>
            <person name="Retzel E.F."/>
            <person name="Riddle C."/>
            <person name="Sallet E."/>
            <person name="Samain S."/>
            <person name="Samson N."/>
            <person name="Sanders I."/>
            <person name="Saurat O."/>
            <person name="Scarpelli C."/>
            <person name="Schiex T."/>
            <person name="Segurens B."/>
            <person name="Severin A.J."/>
            <person name="Sherrier D.J."/>
            <person name="Shi R."/>
            <person name="Sims S."/>
            <person name="Singer S.R."/>
            <person name="Sinharoy S."/>
            <person name="Sterck L."/>
            <person name="Viollet A."/>
            <person name="Wang B.B."/>
            <person name="Wang K."/>
            <person name="Wang M."/>
            <person name="Wang X."/>
            <person name="Warfsmann J."/>
            <person name="Weissenbach J."/>
            <person name="White D.D."/>
            <person name="White J.D."/>
            <person name="Wiley G.B."/>
            <person name="Wincker P."/>
            <person name="Xing Y."/>
            <person name="Yang L."/>
            <person name="Yao Z."/>
            <person name="Ying F."/>
            <person name="Zhai J."/>
            <person name="Zhou L."/>
            <person name="Zuber A."/>
            <person name="Denarie J."/>
            <person name="Dixon R.A."/>
            <person name="May G.D."/>
            <person name="Schwartz D.C."/>
            <person name="Rogers J."/>
            <person name="Quetier F."/>
            <person name="Town C.D."/>
            <person name="Roe B.A."/>
        </authorList>
    </citation>
    <scope>NUCLEOTIDE SEQUENCE [LARGE SCALE GENOMIC DNA]</scope>
    <source>
        <strain evidence="1">A17</strain>
        <strain evidence="2 3">cv. Jemalong A17</strain>
    </source>
</reference>
<proteinExistence type="predicted"/>
<evidence type="ECO:0000313" key="1">
    <source>
        <dbReference type="EMBL" id="KEH30269.1"/>
    </source>
</evidence>
<keyword evidence="3" id="KW-1185">Reference proteome</keyword>
<dbReference type="AlphaFoldDB" id="A0A072UKJ3"/>
<reference evidence="2" key="3">
    <citation type="submission" date="2015-04" db="UniProtKB">
        <authorList>
            <consortium name="EnsemblPlants"/>
        </authorList>
    </citation>
    <scope>IDENTIFICATION</scope>
    <source>
        <strain evidence="2">cv. Jemalong A17</strain>
    </source>
</reference>
<dbReference type="Proteomes" id="UP000002051">
    <property type="component" value="Chromosome 4"/>
</dbReference>
<dbReference type="EMBL" id="CM001220">
    <property type="protein sequence ID" value="KEH30269.1"/>
    <property type="molecule type" value="Genomic_DNA"/>
</dbReference>
<name>A0A072UKJ3_MEDTR</name>
<accession>A0A072UKJ3</accession>
<dbReference type="EnsemblPlants" id="KEH30269">
    <property type="protein sequence ID" value="KEH30269"/>
    <property type="gene ID" value="MTR_4g066120"/>
</dbReference>
<gene>
    <name evidence="1" type="ordered locus">MTR_4g066120</name>
</gene>
<evidence type="ECO:0000313" key="3">
    <source>
        <dbReference type="Proteomes" id="UP000002051"/>
    </source>
</evidence>
<protein>
    <submittedName>
        <fullName evidence="1 2">Uncharacterized protein</fullName>
    </submittedName>
</protein>